<dbReference type="AlphaFoldDB" id="A0AAU9W4Q3"/>
<feature type="compositionally biased region" description="Low complexity" evidence="1">
    <location>
        <begin position="1"/>
        <end position="17"/>
    </location>
</feature>
<reference evidence="2 3" key="1">
    <citation type="submission" date="2022-05" db="EMBL/GenBank/DDBJ databases">
        <authorList>
            <consortium name="Genoscope - CEA"/>
            <person name="William W."/>
        </authorList>
    </citation>
    <scope>NUCLEOTIDE SEQUENCE [LARGE SCALE GENOMIC DNA]</scope>
</reference>
<gene>
    <name evidence="2" type="ORF">PMEA_00035372</name>
</gene>
<dbReference type="Proteomes" id="UP001159428">
    <property type="component" value="Unassembled WGS sequence"/>
</dbReference>
<organism evidence="2 3">
    <name type="scientific">Pocillopora meandrina</name>
    <dbReference type="NCBI Taxonomy" id="46732"/>
    <lineage>
        <taxon>Eukaryota</taxon>
        <taxon>Metazoa</taxon>
        <taxon>Cnidaria</taxon>
        <taxon>Anthozoa</taxon>
        <taxon>Hexacorallia</taxon>
        <taxon>Scleractinia</taxon>
        <taxon>Astrocoeniina</taxon>
        <taxon>Pocilloporidae</taxon>
        <taxon>Pocillopora</taxon>
    </lineage>
</organism>
<sequence length="111" mass="12790">MADSSSTESSSTSGSDYSDFEPFIEGEDNERIYEPISEIRPWRFEPPGRTENTGRELEENQEPVRRGRLNQESDECDQCGNCQAMEREEESICCQEVDAVRNKILEDVMEE</sequence>
<comment type="caution">
    <text evidence="2">The sequence shown here is derived from an EMBL/GenBank/DDBJ whole genome shotgun (WGS) entry which is preliminary data.</text>
</comment>
<evidence type="ECO:0000313" key="3">
    <source>
        <dbReference type="Proteomes" id="UP001159428"/>
    </source>
</evidence>
<accession>A0AAU9W4Q3</accession>
<feature type="region of interest" description="Disordered" evidence="1">
    <location>
        <begin position="1"/>
        <end position="76"/>
    </location>
</feature>
<dbReference type="EMBL" id="CALNXJ010000009">
    <property type="protein sequence ID" value="CAH3103988.1"/>
    <property type="molecule type" value="Genomic_DNA"/>
</dbReference>
<evidence type="ECO:0000313" key="2">
    <source>
        <dbReference type="EMBL" id="CAH3103988.1"/>
    </source>
</evidence>
<feature type="compositionally biased region" description="Acidic residues" evidence="1">
    <location>
        <begin position="18"/>
        <end position="28"/>
    </location>
</feature>
<proteinExistence type="predicted"/>
<protein>
    <submittedName>
        <fullName evidence="2">Uncharacterized protein</fullName>
    </submittedName>
</protein>
<feature type="compositionally biased region" description="Basic and acidic residues" evidence="1">
    <location>
        <begin position="40"/>
        <end position="71"/>
    </location>
</feature>
<keyword evidence="3" id="KW-1185">Reference proteome</keyword>
<evidence type="ECO:0000256" key="1">
    <source>
        <dbReference type="SAM" id="MobiDB-lite"/>
    </source>
</evidence>
<name>A0AAU9W4Q3_9CNID</name>